<keyword evidence="8" id="KW-0966">Cell projection</keyword>
<dbReference type="InterPro" id="IPR022781">
    <property type="entry name" value="Flagellar_biosynth_FliO"/>
</dbReference>
<comment type="similarity">
    <text evidence="5">Belongs to the FliO/MopB family.</text>
</comment>
<keyword evidence="7" id="KW-0732">Signal</keyword>
<protein>
    <recommendedName>
        <fullName evidence="5">Flagellar protein</fullName>
    </recommendedName>
</protein>
<dbReference type="AlphaFoldDB" id="A0AAE3EJX2"/>
<reference evidence="8" key="1">
    <citation type="submission" date="2021-08" db="EMBL/GenBank/DDBJ databases">
        <title>Comparative analyses of Brucepasteria parasyntrophica and Teretinema zuelzerae.</title>
        <authorList>
            <person name="Song Y."/>
            <person name="Brune A."/>
        </authorList>
    </citation>
    <scope>NUCLEOTIDE SEQUENCE</scope>
    <source>
        <strain evidence="8">DSM 1903</strain>
    </source>
</reference>
<dbReference type="Pfam" id="PF04347">
    <property type="entry name" value="FliO"/>
    <property type="match status" value="1"/>
</dbReference>
<name>A0AAE3EJX2_9SPIR</name>
<dbReference type="RefSeq" id="WP_230755392.1">
    <property type="nucleotide sequence ID" value="NZ_JAINWA010000003.1"/>
</dbReference>
<dbReference type="EMBL" id="JAINWA010000003">
    <property type="protein sequence ID" value="MCD1654818.1"/>
    <property type="molecule type" value="Genomic_DNA"/>
</dbReference>
<sequence length="221" mass="23561">MNAIFSKRALACGALLFYFTLGAHAQAAQGGQDAVQSESSIVLEQEATDSPAAYQSSNNGAGALVRVVLVLLLVCAGLWGIMNLLKKSTRFNAADDPYLKVLASLPLSATQSVRVVSVGDRAFLIGLADHSCTLLTEITDRELIDSMLLESSRTGGAAAAAGFSSLIAKFLPLSQFTGEKKNTQTERPAKDDYLSDSAADTADFLRRQRERLRNSGEGDQQ</sequence>
<dbReference type="GO" id="GO:0005886">
    <property type="term" value="C:plasma membrane"/>
    <property type="evidence" value="ECO:0007669"/>
    <property type="project" value="UniProtKB-SubCell"/>
</dbReference>
<proteinExistence type="inferred from homology"/>
<evidence type="ECO:0000256" key="3">
    <source>
        <dbReference type="ARBA" id="ARBA00022989"/>
    </source>
</evidence>
<comment type="caution">
    <text evidence="8">The sequence shown here is derived from an EMBL/GenBank/DDBJ whole genome shotgun (WGS) entry which is preliminary data.</text>
</comment>
<accession>A0AAE3EJX2</accession>
<keyword evidence="9" id="KW-1185">Reference proteome</keyword>
<keyword evidence="4 5" id="KW-0472">Membrane</keyword>
<evidence type="ECO:0000256" key="1">
    <source>
        <dbReference type="ARBA" id="ARBA00022475"/>
    </source>
</evidence>
<keyword evidence="5" id="KW-0975">Bacterial flagellum</keyword>
<evidence type="ECO:0000313" key="9">
    <source>
        <dbReference type="Proteomes" id="UP001198163"/>
    </source>
</evidence>
<dbReference type="GO" id="GO:0044781">
    <property type="term" value="P:bacterial-type flagellum organization"/>
    <property type="evidence" value="ECO:0007669"/>
    <property type="project" value="UniProtKB-UniRule"/>
</dbReference>
<feature type="region of interest" description="Disordered" evidence="6">
    <location>
        <begin position="179"/>
        <end position="200"/>
    </location>
</feature>
<dbReference type="NCBIfam" id="TIGR03500">
    <property type="entry name" value="FliO_TIGR"/>
    <property type="match status" value="1"/>
</dbReference>
<keyword evidence="3 5" id="KW-1133">Transmembrane helix</keyword>
<feature type="transmembrane region" description="Helical" evidence="5">
    <location>
        <begin position="63"/>
        <end position="82"/>
    </location>
</feature>
<keyword evidence="8" id="KW-0969">Cilium</keyword>
<feature type="compositionally biased region" description="Basic and acidic residues" evidence="6">
    <location>
        <begin position="179"/>
        <end position="193"/>
    </location>
</feature>
<evidence type="ECO:0000256" key="2">
    <source>
        <dbReference type="ARBA" id="ARBA00022692"/>
    </source>
</evidence>
<feature type="chain" id="PRO_5042114037" description="Flagellar protein" evidence="7">
    <location>
        <begin position="26"/>
        <end position="221"/>
    </location>
</feature>
<evidence type="ECO:0000256" key="5">
    <source>
        <dbReference type="RuleBase" id="RU362064"/>
    </source>
</evidence>
<evidence type="ECO:0000313" key="8">
    <source>
        <dbReference type="EMBL" id="MCD1654818.1"/>
    </source>
</evidence>
<evidence type="ECO:0000256" key="6">
    <source>
        <dbReference type="SAM" id="MobiDB-lite"/>
    </source>
</evidence>
<gene>
    <name evidence="8" type="primary">fliO</name>
    <name evidence="8" type="ORF">K7J14_08890</name>
</gene>
<dbReference type="Proteomes" id="UP001198163">
    <property type="component" value="Unassembled WGS sequence"/>
</dbReference>
<feature type="signal peptide" evidence="7">
    <location>
        <begin position="1"/>
        <end position="25"/>
    </location>
</feature>
<organism evidence="8 9">
    <name type="scientific">Teretinema zuelzerae</name>
    <dbReference type="NCBI Taxonomy" id="156"/>
    <lineage>
        <taxon>Bacteria</taxon>
        <taxon>Pseudomonadati</taxon>
        <taxon>Spirochaetota</taxon>
        <taxon>Spirochaetia</taxon>
        <taxon>Spirochaetales</taxon>
        <taxon>Treponemataceae</taxon>
        <taxon>Teretinema</taxon>
    </lineage>
</organism>
<comment type="subcellular location">
    <subcellularLocation>
        <location evidence="5">Cell membrane</location>
    </subcellularLocation>
    <subcellularLocation>
        <location evidence="5">Bacterial flagellum basal body</location>
    </subcellularLocation>
</comment>
<keyword evidence="2 5" id="KW-0812">Transmembrane</keyword>
<evidence type="ECO:0000256" key="7">
    <source>
        <dbReference type="SAM" id="SignalP"/>
    </source>
</evidence>
<evidence type="ECO:0000256" key="4">
    <source>
        <dbReference type="ARBA" id="ARBA00023136"/>
    </source>
</evidence>
<keyword evidence="1 5" id="KW-1003">Cell membrane</keyword>
<keyword evidence="8" id="KW-0282">Flagellum</keyword>
<dbReference type="GO" id="GO:0009425">
    <property type="term" value="C:bacterial-type flagellum basal body"/>
    <property type="evidence" value="ECO:0007669"/>
    <property type="project" value="UniProtKB-SubCell"/>
</dbReference>